<dbReference type="RefSeq" id="WP_379766140.1">
    <property type="nucleotide sequence ID" value="NZ_JBHSCL010000009.1"/>
</dbReference>
<sequence length="167" mass="19571">MQRKEIIDINQLLELIEFILSDSKTELYESYSEMEKEIVRVNTLSEFKNYLDNGISNGKVHFGFGIYNPEHKGKFFVSKIPLNPKYCNGMTFRYRIDGLAIIFIQLDLKNGENQVECNISVNSKKRAENWKNTNPEFGNPELWEWKLVESNARKIINRLKKTTTTIN</sequence>
<evidence type="ECO:0000313" key="1">
    <source>
        <dbReference type="EMBL" id="MFC4221433.1"/>
    </source>
</evidence>
<dbReference type="Proteomes" id="UP001595841">
    <property type="component" value="Unassembled WGS sequence"/>
</dbReference>
<organism evidence="1 2">
    <name type="scientific">Flagellimonas marina</name>
    <dbReference type="NCBI Taxonomy" id="1775168"/>
    <lineage>
        <taxon>Bacteria</taxon>
        <taxon>Pseudomonadati</taxon>
        <taxon>Bacteroidota</taxon>
        <taxon>Flavobacteriia</taxon>
        <taxon>Flavobacteriales</taxon>
        <taxon>Flavobacteriaceae</taxon>
        <taxon>Flagellimonas</taxon>
    </lineage>
</organism>
<accession>A0ABV8PMS0</accession>
<protein>
    <submittedName>
        <fullName evidence="1">Uncharacterized protein</fullName>
    </submittedName>
</protein>
<evidence type="ECO:0000313" key="2">
    <source>
        <dbReference type="Proteomes" id="UP001595841"/>
    </source>
</evidence>
<proteinExistence type="predicted"/>
<comment type="caution">
    <text evidence="1">The sequence shown here is derived from an EMBL/GenBank/DDBJ whole genome shotgun (WGS) entry which is preliminary data.</text>
</comment>
<name>A0ABV8PMS0_9FLAO</name>
<keyword evidence="2" id="KW-1185">Reference proteome</keyword>
<reference evidence="2" key="1">
    <citation type="journal article" date="2019" name="Int. J. Syst. Evol. Microbiol.">
        <title>The Global Catalogue of Microorganisms (GCM) 10K type strain sequencing project: providing services to taxonomists for standard genome sequencing and annotation.</title>
        <authorList>
            <consortium name="The Broad Institute Genomics Platform"/>
            <consortium name="The Broad Institute Genome Sequencing Center for Infectious Disease"/>
            <person name="Wu L."/>
            <person name="Ma J."/>
        </authorList>
    </citation>
    <scope>NUCLEOTIDE SEQUENCE [LARGE SCALE GENOMIC DNA]</scope>
    <source>
        <strain evidence="2">CGMCC 1.15774</strain>
    </source>
</reference>
<gene>
    <name evidence="1" type="ORF">ACFOWS_14875</name>
</gene>
<dbReference type="EMBL" id="JBHSCL010000009">
    <property type="protein sequence ID" value="MFC4221433.1"/>
    <property type="molecule type" value="Genomic_DNA"/>
</dbReference>